<comment type="caution">
    <text evidence="1">The sequence shown here is derived from an EMBL/GenBank/DDBJ whole genome shotgun (WGS) entry which is preliminary data.</text>
</comment>
<dbReference type="EMBL" id="BPVZ01000084">
    <property type="protein sequence ID" value="GKV29831.1"/>
    <property type="molecule type" value="Genomic_DNA"/>
</dbReference>
<dbReference type="Proteomes" id="UP001054252">
    <property type="component" value="Unassembled WGS sequence"/>
</dbReference>
<sequence length="34" mass="3935">MMTSLISLSNPFTLMTNRGICLREEFPPLVIDFF</sequence>
<dbReference type="AlphaFoldDB" id="A0AAV5KYP5"/>
<name>A0AAV5KYP5_9ROSI</name>
<organism evidence="1 2">
    <name type="scientific">Rubroshorea leprosula</name>
    <dbReference type="NCBI Taxonomy" id="152421"/>
    <lineage>
        <taxon>Eukaryota</taxon>
        <taxon>Viridiplantae</taxon>
        <taxon>Streptophyta</taxon>
        <taxon>Embryophyta</taxon>
        <taxon>Tracheophyta</taxon>
        <taxon>Spermatophyta</taxon>
        <taxon>Magnoliopsida</taxon>
        <taxon>eudicotyledons</taxon>
        <taxon>Gunneridae</taxon>
        <taxon>Pentapetalae</taxon>
        <taxon>rosids</taxon>
        <taxon>malvids</taxon>
        <taxon>Malvales</taxon>
        <taxon>Dipterocarpaceae</taxon>
        <taxon>Rubroshorea</taxon>
    </lineage>
</organism>
<evidence type="ECO:0000313" key="2">
    <source>
        <dbReference type="Proteomes" id="UP001054252"/>
    </source>
</evidence>
<reference evidence="1 2" key="1">
    <citation type="journal article" date="2021" name="Commun. Biol.">
        <title>The genome of Shorea leprosula (Dipterocarpaceae) highlights the ecological relevance of drought in aseasonal tropical rainforests.</title>
        <authorList>
            <person name="Ng K.K.S."/>
            <person name="Kobayashi M.J."/>
            <person name="Fawcett J.A."/>
            <person name="Hatakeyama M."/>
            <person name="Paape T."/>
            <person name="Ng C.H."/>
            <person name="Ang C.C."/>
            <person name="Tnah L.H."/>
            <person name="Lee C.T."/>
            <person name="Nishiyama T."/>
            <person name="Sese J."/>
            <person name="O'Brien M.J."/>
            <person name="Copetti D."/>
            <person name="Mohd Noor M.I."/>
            <person name="Ong R.C."/>
            <person name="Putra M."/>
            <person name="Sireger I.Z."/>
            <person name="Indrioko S."/>
            <person name="Kosugi Y."/>
            <person name="Izuno A."/>
            <person name="Isagi Y."/>
            <person name="Lee S.L."/>
            <person name="Shimizu K.K."/>
        </authorList>
    </citation>
    <scope>NUCLEOTIDE SEQUENCE [LARGE SCALE GENOMIC DNA]</scope>
    <source>
        <strain evidence="1">214</strain>
    </source>
</reference>
<keyword evidence="2" id="KW-1185">Reference proteome</keyword>
<evidence type="ECO:0000313" key="1">
    <source>
        <dbReference type="EMBL" id="GKV29831.1"/>
    </source>
</evidence>
<accession>A0AAV5KYP5</accession>
<gene>
    <name evidence="1" type="ORF">SLEP1_g38723</name>
</gene>
<proteinExistence type="predicted"/>
<protein>
    <submittedName>
        <fullName evidence="1">Uncharacterized protein</fullName>
    </submittedName>
</protein>